<feature type="transmembrane region" description="Helical" evidence="1">
    <location>
        <begin position="356"/>
        <end position="378"/>
    </location>
</feature>
<evidence type="ECO:0000313" key="2">
    <source>
        <dbReference type="EMBL" id="SFW26289.1"/>
    </source>
</evidence>
<feature type="transmembrane region" description="Helical" evidence="1">
    <location>
        <begin position="398"/>
        <end position="421"/>
    </location>
</feature>
<protein>
    <submittedName>
        <fullName evidence="2">Uncharacterized iron-regulated membrane protein</fullName>
    </submittedName>
</protein>
<keyword evidence="3" id="KW-1185">Reference proteome</keyword>
<dbReference type="AlphaFoldDB" id="A0A1K1MT76"/>
<organism evidence="2 3">
    <name type="scientific">Sinomicrobium oceani</name>
    <dbReference type="NCBI Taxonomy" id="1150368"/>
    <lineage>
        <taxon>Bacteria</taxon>
        <taxon>Pseudomonadati</taxon>
        <taxon>Bacteroidota</taxon>
        <taxon>Flavobacteriia</taxon>
        <taxon>Flavobacteriales</taxon>
        <taxon>Flavobacteriaceae</taxon>
        <taxon>Sinomicrobium</taxon>
    </lineage>
</organism>
<dbReference type="PANTHER" id="PTHR34219">
    <property type="entry name" value="IRON-REGULATED INNER MEMBRANE PROTEIN-RELATED"/>
    <property type="match status" value="1"/>
</dbReference>
<keyword evidence="1" id="KW-0472">Membrane</keyword>
<gene>
    <name evidence="2" type="ORF">SAMN02927921_00808</name>
</gene>
<feature type="transmembrane region" description="Helical" evidence="1">
    <location>
        <begin position="462"/>
        <end position="483"/>
    </location>
</feature>
<evidence type="ECO:0000256" key="1">
    <source>
        <dbReference type="SAM" id="Phobius"/>
    </source>
</evidence>
<dbReference type="RefSeq" id="WP_072316078.1">
    <property type="nucleotide sequence ID" value="NZ_FPJE01000003.1"/>
</dbReference>
<sequence length="541" mass="61722">MNNRIYNVLFNTHTISGIIISAALYVIFFAGSFSFFRDEIISWERNEPVMERGMNEVNFDLLLDSINSRQAAYGRDITFNQYYEERRVGVSLGPSKDTLAPKETAAGSFFYLDKETMKSYDYFSSYSIGEFLYRLHFFAQLNLFGRSGYFLAGLVAFFFLFAVITGVLVHWNKIVSNFYIFRPGAKWKTIWTDAHTALGILGLPYQFIFALTGTYLIISTLVMAPPVVALFYDNDATKMYADFGVGGENYPMLMEREQPPVHINDLVNRTRETWKDFDIRTVTVYNYGDANMHVAVEGLPLNTRSFLGKGKMVFKAATGEVVDVKDPYHGASYLDGATNVLTKLHFGDFGGTGLRVIYFILGLVSCFVIISGVMIWLVARDKKTVSERKRRFNAWLVWIYLAVCLSMFPATAITFVGVKVFVTAFDPSRMHTIFRIFFYSWLVLSVVFTLKRDNYFTNKYTLISGGFIGLMIPIVNGLVSGNWMWVSLHAGYYDIFFVDVFWLLLSLTALIIAFRLRKNKTAIAVRPPKKIKPKENLIPVD</sequence>
<dbReference type="Proteomes" id="UP000182248">
    <property type="component" value="Unassembled WGS sequence"/>
</dbReference>
<dbReference type="Pfam" id="PF03929">
    <property type="entry name" value="PepSY_TM"/>
    <property type="match status" value="1"/>
</dbReference>
<feature type="transmembrane region" description="Helical" evidence="1">
    <location>
        <begin position="433"/>
        <end position="450"/>
    </location>
</feature>
<dbReference type="OrthoDB" id="6307929at2"/>
<reference evidence="2 3" key="1">
    <citation type="submission" date="2016-11" db="EMBL/GenBank/DDBJ databases">
        <authorList>
            <person name="Jaros S."/>
            <person name="Januszkiewicz K."/>
            <person name="Wedrychowicz H."/>
        </authorList>
    </citation>
    <scope>NUCLEOTIDE SEQUENCE [LARGE SCALE GENOMIC DNA]</scope>
    <source>
        <strain evidence="2 3">CGMCC 1.12145</strain>
    </source>
</reference>
<evidence type="ECO:0000313" key="3">
    <source>
        <dbReference type="Proteomes" id="UP000182248"/>
    </source>
</evidence>
<accession>A0A1K1MT76</accession>
<feature type="transmembrane region" description="Helical" evidence="1">
    <location>
        <begin position="15"/>
        <end position="36"/>
    </location>
</feature>
<feature type="transmembrane region" description="Helical" evidence="1">
    <location>
        <begin position="495"/>
        <end position="516"/>
    </location>
</feature>
<feature type="transmembrane region" description="Helical" evidence="1">
    <location>
        <begin position="149"/>
        <end position="169"/>
    </location>
</feature>
<dbReference type="EMBL" id="FPJE01000003">
    <property type="protein sequence ID" value="SFW26289.1"/>
    <property type="molecule type" value="Genomic_DNA"/>
</dbReference>
<keyword evidence="1" id="KW-0812">Transmembrane</keyword>
<dbReference type="InterPro" id="IPR005625">
    <property type="entry name" value="PepSY-ass_TM"/>
</dbReference>
<keyword evidence="1" id="KW-1133">Transmembrane helix</keyword>
<dbReference type="PANTHER" id="PTHR34219:SF3">
    <property type="entry name" value="BLL7967 PROTEIN"/>
    <property type="match status" value="1"/>
</dbReference>
<name>A0A1K1MT76_9FLAO</name>
<proteinExistence type="predicted"/>
<feature type="transmembrane region" description="Helical" evidence="1">
    <location>
        <begin position="215"/>
        <end position="232"/>
    </location>
</feature>
<dbReference type="STRING" id="1150368.SAMN02927921_00808"/>